<dbReference type="OrthoDB" id="887335at2"/>
<feature type="compositionally biased region" description="Acidic residues" evidence="1">
    <location>
        <begin position="93"/>
        <end position="107"/>
    </location>
</feature>
<accession>A0A9X0HKH9</accession>
<proteinExistence type="predicted"/>
<name>A0A9X0HKH9_SOLP1</name>
<organism evidence="2 3">
    <name type="scientific">Solirubrum puertoriconensis</name>
    <dbReference type="NCBI Taxonomy" id="1751427"/>
    <lineage>
        <taxon>Bacteria</taxon>
        <taxon>Pseudomonadati</taxon>
        <taxon>Bacteroidota</taxon>
        <taxon>Cytophagia</taxon>
        <taxon>Cytophagales</taxon>
    </lineage>
</organism>
<evidence type="ECO:0000313" key="2">
    <source>
        <dbReference type="EMBL" id="KUG07619.1"/>
    </source>
</evidence>
<dbReference type="RefSeq" id="WP_059071242.1">
    <property type="nucleotide sequence ID" value="NZ_LNAL01000007.1"/>
</dbReference>
<comment type="caution">
    <text evidence="2">The sequence shown here is derived from an EMBL/GenBank/DDBJ whole genome shotgun (WGS) entry which is preliminary data.</text>
</comment>
<dbReference type="AlphaFoldDB" id="A0A9X0HKH9"/>
<feature type="compositionally biased region" description="Acidic residues" evidence="1">
    <location>
        <begin position="68"/>
        <end position="82"/>
    </location>
</feature>
<feature type="compositionally biased region" description="Acidic residues" evidence="1">
    <location>
        <begin position="1"/>
        <end position="19"/>
    </location>
</feature>
<protein>
    <submittedName>
        <fullName evidence="2">Uncharacterized protein</fullName>
    </submittedName>
</protein>
<feature type="compositionally biased region" description="Basic and acidic residues" evidence="1">
    <location>
        <begin position="108"/>
        <end position="119"/>
    </location>
</feature>
<reference evidence="2 3" key="1">
    <citation type="submission" date="2015-11" db="EMBL/GenBank/DDBJ databases">
        <title>Solirubrum puertoriconensis gen. nov. an environmental bacteria isolated in Puerto Rico.</title>
        <authorList>
            <person name="Cuebas-Irizarry M.F."/>
            <person name="Montalvo-Rodriguez R."/>
        </authorList>
    </citation>
    <scope>NUCLEOTIDE SEQUENCE [LARGE SCALE GENOMIC DNA]</scope>
    <source>
        <strain evidence="2 3">MC1A</strain>
    </source>
</reference>
<sequence length="125" mass="13995">MRSYDDLDDDLFDDDDELDSSVTNSRPSKGSRKGASSEDSLATKYADYLMWRDTGSSHDEALDLASLTEDEFATAEAQEDPEGSGRYGSGGFGDDEEEDDLGDDDSYEAQRRSRRGNRDYDEDEF</sequence>
<feature type="region of interest" description="Disordered" evidence="1">
    <location>
        <begin position="1"/>
        <end position="40"/>
    </location>
</feature>
<gene>
    <name evidence="2" type="ORF">ASU33_14905</name>
</gene>
<dbReference type="Proteomes" id="UP000054223">
    <property type="component" value="Unassembled WGS sequence"/>
</dbReference>
<evidence type="ECO:0000256" key="1">
    <source>
        <dbReference type="SAM" id="MobiDB-lite"/>
    </source>
</evidence>
<dbReference type="EMBL" id="LNAL01000007">
    <property type="protein sequence ID" value="KUG07619.1"/>
    <property type="molecule type" value="Genomic_DNA"/>
</dbReference>
<feature type="region of interest" description="Disordered" evidence="1">
    <location>
        <begin position="64"/>
        <end position="125"/>
    </location>
</feature>
<keyword evidence="3" id="KW-1185">Reference proteome</keyword>
<evidence type="ECO:0000313" key="3">
    <source>
        <dbReference type="Proteomes" id="UP000054223"/>
    </source>
</evidence>